<evidence type="ECO:0000313" key="2">
    <source>
        <dbReference type="Proteomes" id="UP000269721"/>
    </source>
</evidence>
<protein>
    <submittedName>
        <fullName evidence="1">Uncharacterized protein</fullName>
    </submittedName>
</protein>
<organism evidence="1 2">
    <name type="scientific">Blyttiomyces helicus</name>
    <dbReference type="NCBI Taxonomy" id="388810"/>
    <lineage>
        <taxon>Eukaryota</taxon>
        <taxon>Fungi</taxon>
        <taxon>Fungi incertae sedis</taxon>
        <taxon>Chytridiomycota</taxon>
        <taxon>Chytridiomycota incertae sedis</taxon>
        <taxon>Chytridiomycetes</taxon>
        <taxon>Chytridiomycetes incertae sedis</taxon>
        <taxon>Blyttiomyces</taxon>
    </lineage>
</organism>
<dbReference type="AlphaFoldDB" id="A0A4P9W4S9"/>
<proteinExistence type="predicted"/>
<sequence>MPPQHAWILYSVFKDHQKAKTELLTLFQIKPNVRLPLPNFWRPEFERPGKHFAYIHKYTLFLIDLLEASCDLDALQIVSRKISAELGVNDRSRGGATKPRGANENYLWPWRVWRALVPAYIRSLSTNRDTTASIRLRNDWSKRDFTAAAPQLEPFMFAAGSAAPTLRTLLQAHDLLAANDLAVATRCIQDPDASAAELTALVVDLYAEIFLACLTREDVPTLTAEHDPAGEERVGSADIARRAFDACAAYRREDRGN</sequence>
<evidence type="ECO:0000313" key="1">
    <source>
        <dbReference type="EMBL" id="RKO86922.1"/>
    </source>
</evidence>
<reference evidence="2" key="1">
    <citation type="journal article" date="2018" name="Nat. Microbiol.">
        <title>Leveraging single-cell genomics to expand the fungal tree of life.</title>
        <authorList>
            <person name="Ahrendt S.R."/>
            <person name="Quandt C.A."/>
            <person name="Ciobanu D."/>
            <person name="Clum A."/>
            <person name="Salamov A."/>
            <person name="Andreopoulos B."/>
            <person name="Cheng J.F."/>
            <person name="Woyke T."/>
            <person name="Pelin A."/>
            <person name="Henrissat B."/>
            <person name="Reynolds N.K."/>
            <person name="Benny G.L."/>
            <person name="Smith M.E."/>
            <person name="James T.Y."/>
            <person name="Grigoriev I.V."/>
        </authorList>
    </citation>
    <scope>NUCLEOTIDE SEQUENCE [LARGE SCALE GENOMIC DNA]</scope>
</reference>
<dbReference type="OrthoDB" id="77564at2759"/>
<dbReference type="EMBL" id="KZ997812">
    <property type="protein sequence ID" value="RKO86922.1"/>
    <property type="molecule type" value="Genomic_DNA"/>
</dbReference>
<accession>A0A4P9W4S9</accession>
<gene>
    <name evidence="1" type="ORF">BDK51DRAFT_38279</name>
</gene>
<dbReference type="Proteomes" id="UP000269721">
    <property type="component" value="Unassembled WGS sequence"/>
</dbReference>
<keyword evidence="2" id="KW-1185">Reference proteome</keyword>
<name>A0A4P9W4S9_9FUNG</name>